<protein>
    <submittedName>
        <fullName evidence="16">Dimethyl sulfoxide reductase DmsA</fullName>
    </submittedName>
</protein>
<dbReference type="SUPFAM" id="SSF53706">
    <property type="entry name" value="Formate dehydrogenase/DMSO reductase, domains 1-3"/>
    <property type="match status" value="1"/>
</dbReference>
<sequence>MVRKVRTQCPYCGVGCGLVAEVEGGRVLSVAGDKLHPVNRGATCRKPLRLPEAVHAEDRAVVPLQRSGADARWEPVGWKAIIPKLGRRLQAIIDEHGPESVAFYISGQLLTEDYYVISKLAKGFLGTNNVDSNSRLCMSSAVAGYVASLGSDGPPSSYADLAQTDCMLVLGSNTAACHPIVWSKIRARQAEGAKLIVVDPRRTATAEAADLHLAVRPGADLPLLAAMLGVIEAEGLTDAAFVARHTEGFADALAVAGEWPVERAAAATGIPAALIVDAARTFGTAGRAMALWSMGANQSTVGTLKNRALTNLCLATGNIGRPGTGPFSLTGQPNAMGGREAGGLSTLLPGYRSVEDPEHRAQMRRLWDIPADAPGISPAPGIPATQLVEALEAGTVKAVWIVATNPVVSQPDAQRFTAALRRADLVVVQDAYHPTETSSVAHVVLPAAQWPEKEGTMTNSERRVALVRKAIDPPGDALPDWEIFARLGRAMGHKAAFGWKSAAEVFAEYVTTTEGRLCDQTGLSHERLRREGALQWPIPARGADGEDHAGTERLYASRRFPTPTGRARFAAAAHQEPFDTPDDDYPLVLTSGRVAHQWHTMTRTGKAKDLVAAEPEPFVELHPADAERAGVTDGDRVRVRSRWGRAMLRARVTDAIVEGAAFAPFHWGALNLPPGAGALNAVTARAIDPVSKQAELKATAVCVEPVAVAERADGTVGRPRSAPGEGGGPARRRLVVVGTGMSGMATVEAALAHHGGDAWDVTMIGAEPELPYNRVMLSKLLAGAMGEAELHLRHRPWFAGRAITLRSGETVRAVDVAAREVELSDGERVAYDRLVIATGSQPARPPIPGVGLDGVLTFRSLADARAILAAAAGDDARSAVVIGGGLLGLEAARGLRARGLSVTVVHLAGRLMEQQLDPLAAQLLIRSLAELGVGLRLAASTDAIVAGDDGRVAHVVLAGGEELPADLVVVATGVRPDVQLARDAGLEVDRAIVVDDELRTSAPGVYAVGECAQHRGLVYGLWAPLLEQAKVAGASLCGQPAAFRGAVPATTLKVAGIDLFSGGRATAQDDDDELLALDSRRGVYRRLLVREDRLVGAILLGDLREARTLRELLASGDPVPDALLAGPSSTEGDDAVEVPTDPHATVCSCMNVERGEIGRIIRDRGLTTVEQVAEHTRASTGCGGCRSDVAAILAVERAASVEPLVAVHRG</sequence>
<keyword evidence="6" id="KW-0500">Molybdenum</keyword>
<dbReference type="Pfam" id="PF04879">
    <property type="entry name" value="Molybdop_Fe4S4"/>
    <property type="match status" value="1"/>
</dbReference>
<dbReference type="GO" id="GO:0016491">
    <property type="term" value="F:oxidoreductase activity"/>
    <property type="evidence" value="ECO:0007669"/>
    <property type="project" value="UniProtKB-KW"/>
</dbReference>
<dbReference type="Gene3D" id="3.40.228.10">
    <property type="entry name" value="Dimethylsulfoxide Reductase, domain 2"/>
    <property type="match status" value="1"/>
</dbReference>
<evidence type="ECO:0000256" key="7">
    <source>
        <dbReference type="ARBA" id="ARBA00022630"/>
    </source>
</evidence>
<evidence type="ECO:0000256" key="12">
    <source>
        <dbReference type="ARBA" id="ARBA00023014"/>
    </source>
</evidence>
<dbReference type="SUPFAM" id="SSF51905">
    <property type="entry name" value="FAD/NAD(P)-binding domain"/>
    <property type="match status" value="2"/>
</dbReference>
<feature type="domain" description="4Fe-4S Mo/W bis-MGD-type" evidence="15">
    <location>
        <begin position="2"/>
        <end position="58"/>
    </location>
</feature>
<evidence type="ECO:0000256" key="14">
    <source>
        <dbReference type="SAM" id="MobiDB-lite"/>
    </source>
</evidence>
<dbReference type="InterPro" id="IPR007419">
    <property type="entry name" value="BFD-like_2Fe2S-bd_dom"/>
</dbReference>
<keyword evidence="12" id="KW-0411">Iron-sulfur</keyword>
<evidence type="ECO:0000256" key="10">
    <source>
        <dbReference type="ARBA" id="ARBA00023002"/>
    </source>
</evidence>
<dbReference type="PROSITE" id="PS51669">
    <property type="entry name" value="4FE4S_MOW_BIS_MGD"/>
    <property type="match status" value="1"/>
</dbReference>
<dbReference type="Gene3D" id="2.40.40.20">
    <property type="match status" value="1"/>
</dbReference>
<dbReference type="GO" id="GO:0016020">
    <property type="term" value="C:membrane"/>
    <property type="evidence" value="ECO:0007669"/>
    <property type="project" value="TreeGrafter"/>
</dbReference>
<keyword evidence="8" id="KW-0479">Metal-binding</keyword>
<dbReference type="InterPro" id="IPR006657">
    <property type="entry name" value="MoPterin_dinucl-bd_dom"/>
</dbReference>
<comment type="cofactor">
    <cofactor evidence="1">
        <name>Mo-bis(molybdopterin guanine dinucleotide)</name>
        <dbReference type="ChEBI" id="CHEBI:60539"/>
    </cofactor>
</comment>
<comment type="cofactor">
    <cofactor evidence="3">
        <name>FAD</name>
        <dbReference type="ChEBI" id="CHEBI:57692"/>
    </cofactor>
</comment>
<dbReference type="Gene3D" id="3.40.50.740">
    <property type="match status" value="1"/>
</dbReference>
<dbReference type="InterPro" id="IPR009010">
    <property type="entry name" value="Asp_de-COase-like_dom_sf"/>
</dbReference>
<keyword evidence="7" id="KW-0285">Flavoprotein</keyword>
<dbReference type="GO" id="GO:0046872">
    <property type="term" value="F:metal ion binding"/>
    <property type="evidence" value="ECO:0007669"/>
    <property type="project" value="UniProtKB-KW"/>
</dbReference>
<dbReference type="Gene3D" id="2.20.25.90">
    <property type="entry name" value="ADC-like domains"/>
    <property type="match status" value="1"/>
</dbReference>
<gene>
    <name evidence="16" type="ORF">DSM112329_01083</name>
</gene>
<dbReference type="InterPro" id="IPR006656">
    <property type="entry name" value="Mopterin_OxRdtase"/>
</dbReference>
<dbReference type="InterPro" id="IPR036188">
    <property type="entry name" value="FAD/NAD-bd_sf"/>
</dbReference>
<proteinExistence type="inferred from homology"/>
<organism evidence="16">
    <name type="scientific">Paraconexibacter sp. AEG42_29</name>
    <dbReference type="NCBI Taxonomy" id="2997339"/>
    <lineage>
        <taxon>Bacteria</taxon>
        <taxon>Bacillati</taxon>
        <taxon>Actinomycetota</taxon>
        <taxon>Thermoleophilia</taxon>
        <taxon>Solirubrobacterales</taxon>
        <taxon>Paraconexibacteraceae</taxon>
        <taxon>Paraconexibacter</taxon>
    </lineage>
</organism>
<evidence type="ECO:0000256" key="6">
    <source>
        <dbReference type="ARBA" id="ARBA00022505"/>
    </source>
</evidence>
<evidence type="ECO:0000256" key="2">
    <source>
        <dbReference type="ARBA" id="ARBA00001966"/>
    </source>
</evidence>
<dbReference type="InterPro" id="IPR041957">
    <property type="entry name" value="CT_Nitrate-R-NapA-like"/>
</dbReference>
<evidence type="ECO:0000256" key="8">
    <source>
        <dbReference type="ARBA" id="ARBA00022723"/>
    </source>
</evidence>
<evidence type="ECO:0000259" key="15">
    <source>
        <dbReference type="PROSITE" id="PS51669"/>
    </source>
</evidence>
<dbReference type="CDD" id="cd02791">
    <property type="entry name" value="MopB_CT_Nitrate-R-NapA-like"/>
    <property type="match status" value="1"/>
</dbReference>
<keyword evidence="5" id="KW-0004">4Fe-4S</keyword>
<dbReference type="PANTHER" id="PTHR43105">
    <property type="entry name" value="RESPIRATORY NITRATE REDUCTASE"/>
    <property type="match status" value="1"/>
</dbReference>
<comment type="similarity">
    <text evidence="4">Belongs to the prokaryotic molybdopterin-containing oxidoreductase family. NasA/NapA/NarB subfamily.</text>
</comment>
<evidence type="ECO:0000313" key="16">
    <source>
        <dbReference type="EMBL" id="XAY04251.1"/>
    </source>
</evidence>
<comment type="cofactor">
    <cofactor evidence="2">
        <name>[4Fe-4S] cluster</name>
        <dbReference type="ChEBI" id="CHEBI:49883"/>
    </cofactor>
</comment>
<dbReference type="PANTHER" id="PTHR43105:SF9">
    <property type="entry name" value="NADPH-FE(3+) OXIDOREDUCTASE SUBUNIT ALPHA"/>
    <property type="match status" value="1"/>
</dbReference>
<evidence type="ECO:0000256" key="4">
    <source>
        <dbReference type="ARBA" id="ARBA00008747"/>
    </source>
</evidence>
<evidence type="ECO:0000256" key="5">
    <source>
        <dbReference type="ARBA" id="ARBA00022485"/>
    </source>
</evidence>
<dbReference type="PRINTS" id="PR00368">
    <property type="entry name" value="FADPNR"/>
</dbReference>
<dbReference type="InterPro" id="IPR006963">
    <property type="entry name" value="Mopterin_OxRdtase_4Fe-4S_dom"/>
</dbReference>
<dbReference type="SUPFAM" id="SSF50692">
    <property type="entry name" value="ADC-like"/>
    <property type="match status" value="1"/>
</dbReference>
<dbReference type="GO" id="GO:0051539">
    <property type="term" value="F:4 iron, 4 sulfur cluster binding"/>
    <property type="evidence" value="ECO:0007669"/>
    <property type="project" value="UniProtKB-KW"/>
</dbReference>
<dbReference type="InterPro" id="IPR050123">
    <property type="entry name" value="Prok_molybdopt-oxidoreductase"/>
</dbReference>
<dbReference type="GO" id="GO:0043546">
    <property type="term" value="F:molybdopterin cofactor binding"/>
    <property type="evidence" value="ECO:0007669"/>
    <property type="project" value="InterPro"/>
</dbReference>
<keyword evidence="11" id="KW-0408">Iron</keyword>
<dbReference type="Pfam" id="PF07992">
    <property type="entry name" value="Pyr_redox_2"/>
    <property type="match status" value="1"/>
</dbReference>
<evidence type="ECO:0000256" key="13">
    <source>
        <dbReference type="ARBA" id="ARBA00023063"/>
    </source>
</evidence>
<evidence type="ECO:0000256" key="3">
    <source>
        <dbReference type="ARBA" id="ARBA00001974"/>
    </source>
</evidence>
<keyword evidence="9" id="KW-0274">FAD</keyword>
<dbReference type="InterPro" id="IPR041575">
    <property type="entry name" value="Rubredoxin_C"/>
</dbReference>
<dbReference type="Gene3D" id="3.50.50.60">
    <property type="entry name" value="FAD/NAD(P)-binding domain"/>
    <property type="match status" value="2"/>
</dbReference>
<evidence type="ECO:0000256" key="11">
    <source>
        <dbReference type="ARBA" id="ARBA00023004"/>
    </source>
</evidence>
<dbReference type="CDD" id="cd02754">
    <property type="entry name" value="MopB_Nitrate-R-NapA-like"/>
    <property type="match status" value="1"/>
</dbReference>
<evidence type="ECO:0000256" key="1">
    <source>
        <dbReference type="ARBA" id="ARBA00001942"/>
    </source>
</evidence>
<evidence type="ECO:0000256" key="9">
    <source>
        <dbReference type="ARBA" id="ARBA00022827"/>
    </source>
</evidence>
<keyword evidence="13" id="KW-0534">Nitrate assimilation</keyword>
<reference evidence="16" key="1">
    <citation type="submission" date="2022-12" db="EMBL/GenBank/DDBJ databases">
        <title>Paraconexibacter alkalitolerans sp. nov. and Baekduia alba sp. nov., isolated from soil and emended description of the genera Paraconexibacter (Chun et al., 2020) and Baekduia (An et al., 2020).</title>
        <authorList>
            <person name="Vieira S."/>
            <person name="Huber K.J."/>
            <person name="Geppert A."/>
            <person name="Wolf J."/>
            <person name="Neumann-Schaal M."/>
            <person name="Muesken M."/>
            <person name="Overmann J."/>
        </authorList>
    </citation>
    <scope>NUCLEOTIDE SEQUENCE</scope>
    <source>
        <strain evidence="16">AEG42_29</strain>
    </source>
</reference>
<dbReference type="SMART" id="SM00926">
    <property type="entry name" value="Molybdop_Fe4S4"/>
    <property type="match status" value="1"/>
</dbReference>
<accession>A0AAU7ARY4</accession>
<keyword evidence="10" id="KW-0560">Oxidoreductase</keyword>
<dbReference type="Pfam" id="PF18267">
    <property type="entry name" value="Rubredoxin_C"/>
    <property type="match status" value="1"/>
</dbReference>
<dbReference type="KEGG" id="parq:DSM112329_01083"/>
<dbReference type="Pfam" id="PF04324">
    <property type="entry name" value="Fer2_BFD"/>
    <property type="match status" value="1"/>
</dbReference>
<dbReference type="PRINTS" id="PR00411">
    <property type="entry name" value="PNDRDTASEI"/>
</dbReference>
<dbReference type="Pfam" id="PF00384">
    <property type="entry name" value="Molybdopterin"/>
    <property type="match status" value="1"/>
</dbReference>
<dbReference type="Gene3D" id="1.10.10.1100">
    <property type="entry name" value="BFD-like [2Fe-2S]-binding domain"/>
    <property type="match status" value="1"/>
</dbReference>
<dbReference type="Gene3D" id="3.30.390.30">
    <property type="match status" value="1"/>
</dbReference>
<dbReference type="GO" id="GO:0042128">
    <property type="term" value="P:nitrate assimilation"/>
    <property type="evidence" value="ECO:0007669"/>
    <property type="project" value="UniProtKB-KW"/>
</dbReference>
<dbReference type="InterPro" id="IPR041854">
    <property type="entry name" value="BFD-like_2Fe2S-bd_dom_sf"/>
</dbReference>
<dbReference type="AlphaFoldDB" id="A0AAU7ARY4"/>
<dbReference type="InterPro" id="IPR016156">
    <property type="entry name" value="FAD/NAD-linked_Rdtase_dimer_sf"/>
</dbReference>
<name>A0AAU7ARY4_9ACTN</name>
<dbReference type="InterPro" id="IPR023753">
    <property type="entry name" value="FAD/NAD-binding_dom"/>
</dbReference>
<feature type="region of interest" description="Disordered" evidence="14">
    <location>
        <begin position="1120"/>
        <end position="1139"/>
    </location>
</feature>
<dbReference type="Pfam" id="PF01568">
    <property type="entry name" value="Molydop_binding"/>
    <property type="match status" value="1"/>
</dbReference>
<dbReference type="EMBL" id="CP114014">
    <property type="protein sequence ID" value="XAY04251.1"/>
    <property type="molecule type" value="Genomic_DNA"/>
</dbReference>